<dbReference type="EMBL" id="CP029490">
    <property type="protein sequence ID" value="AWN21416.1"/>
    <property type="molecule type" value="Genomic_DNA"/>
</dbReference>
<dbReference type="GeneID" id="93924580"/>
<keyword evidence="10" id="KW-1185">Reference proteome</keyword>
<feature type="transmembrane region" description="Helical" evidence="8">
    <location>
        <begin position="57"/>
        <end position="77"/>
    </location>
</feature>
<dbReference type="PANTHER" id="PTHR30472">
    <property type="entry name" value="FERRIC ENTEROBACTIN TRANSPORT SYSTEM PERMEASE PROTEIN"/>
    <property type="match status" value="1"/>
</dbReference>
<evidence type="ECO:0000256" key="7">
    <source>
        <dbReference type="ARBA" id="ARBA00023136"/>
    </source>
</evidence>
<feature type="transmembrane region" description="Helical" evidence="8">
    <location>
        <begin position="150"/>
        <end position="172"/>
    </location>
</feature>
<comment type="subcellular location">
    <subcellularLocation>
        <location evidence="1">Cell membrane</location>
        <topology evidence="1">Multi-pass membrane protein</topology>
    </subcellularLocation>
</comment>
<gene>
    <name evidence="9" type="ORF">DK182_08685</name>
</gene>
<evidence type="ECO:0000256" key="4">
    <source>
        <dbReference type="ARBA" id="ARBA00022475"/>
    </source>
</evidence>
<dbReference type="Gene3D" id="1.10.3470.10">
    <property type="entry name" value="ABC transporter involved in vitamin B12 uptake, BtuC"/>
    <property type="match status" value="1"/>
</dbReference>
<feature type="transmembrane region" description="Helical" evidence="8">
    <location>
        <begin position="302"/>
        <end position="325"/>
    </location>
</feature>
<keyword evidence="7 8" id="KW-0472">Membrane</keyword>
<evidence type="ECO:0000256" key="3">
    <source>
        <dbReference type="ARBA" id="ARBA00022448"/>
    </source>
</evidence>
<feature type="transmembrane region" description="Helical" evidence="8">
    <location>
        <begin position="239"/>
        <end position="266"/>
    </location>
</feature>
<keyword evidence="6 8" id="KW-1133">Transmembrane helix</keyword>
<keyword evidence="3" id="KW-0813">Transport</keyword>
<reference evidence="9 10" key="1">
    <citation type="submission" date="2018-05" db="EMBL/GenBank/DDBJ databases">
        <title>Complete genome sequences of Streptococcus sobrinus.</title>
        <authorList>
            <person name="Sales M."/>
            <person name="Jensen P.A."/>
        </authorList>
    </citation>
    <scope>NUCLEOTIDE SEQUENCE [LARGE SCALE GENOMIC DNA]</scope>
    <source>
        <strain evidence="9 10">SL1</strain>
    </source>
</reference>
<organism evidence="9 10">
    <name type="scientific">Streptococcus sobrinus</name>
    <dbReference type="NCBI Taxonomy" id="1310"/>
    <lineage>
        <taxon>Bacteria</taxon>
        <taxon>Bacillati</taxon>
        <taxon>Bacillota</taxon>
        <taxon>Bacilli</taxon>
        <taxon>Lactobacillales</taxon>
        <taxon>Streptococcaceae</taxon>
        <taxon>Streptococcus</taxon>
    </lineage>
</organism>
<feature type="transmembrane region" description="Helical" evidence="8">
    <location>
        <begin position="192"/>
        <end position="211"/>
    </location>
</feature>
<accession>A0ABN5LL21</accession>
<dbReference type="Proteomes" id="UP000245369">
    <property type="component" value="Chromosome"/>
</dbReference>
<keyword evidence="5 8" id="KW-0812">Transmembrane</keyword>
<evidence type="ECO:0000313" key="10">
    <source>
        <dbReference type="Proteomes" id="UP000245369"/>
    </source>
</evidence>
<dbReference type="SUPFAM" id="SSF81345">
    <property type="entry name" value="ABC transporter involved in vitamin B12 uptake, BtuC"/>
    <property type="match status" value="1"/>
</dbReference>
<dbReference type="InterPro" id="IPR000522">
    <property type="entry name" value="ABC_transptr_permease_BtuC"/>
</dbReference>
<dbReference type="RefSeq" id="WP_002960356.1">
    <property type="nucleotide sequence ID" value="NZ_CP029490.1"/>
</dbReference>
<evidence type="ECO:0000256" key="1">
    <source>
        <dbReference type="ARBA" id="ARBA00004651"/>
    </source>
</evidence>
<dbReference type="PANTHER" id="PTHR30472:SF24">
    <property type="entry name" value="FERRIC ENTEROBACTIN TRANSPORT SYSTEM PERMEASE PROTEIN FEPG"/>
    <property type="match status" value="1"/>
</dbReference>
<dbReference type="CDD" id="cd06550">
    <property type="entry name" value="TM_ABC_iron-siderophores_like"/>
    <property type="match status" value="1"/>
</dbReference>
<evidence type="ECO:0000313" key="9">
    <source>
        <dbReference type="EMBL" id="AWN21416.1"/>
    </source>
</evidence>
<feature type="transmembrane region" description="Helical" evidence="8">
    <location>
        <begin position="119"/>
        <end position="138"/>
    </location>
</feature>
<name>A0ABN5LL21_9STRE</name>
<dbReference type="Pfam" id="PF01032">
    <property type="entry name" value="FecCD"/>
    <property type="match status" value="1"/>
</dbReference>
<feature type="transmembrane region" description="Helical" evidence="8">
    <location>
        <begin position="89"/>
        <end position="107"/>
    </location>
</feature>
<comment type="similarity">
    <text evidence="2">Belongs to the binding-protein-dependent transport system permease family. FecCD subfamily.</text>
</comment>
<keyword evidence="4" id="KW-1003">Cell membrane</keyword>
<evidence type="ECO:0000256" key="6">
    <source>
        <dbReference type="ARBA" id="ARBA00022989"/>
    </source>
</evidence>
<evidence type="ECO:0000256" key="8">
    <source>
        <dbReference type="SAM" id="Phobius"/>
    </source>
</evidence>
<sequence>MLKKSSFKAFSLLLLLAVVIYLSLSVGYSRSSLTDLAQLLVGQGDQAQNFIITSIRLPRVLACLIGGGSLALAGSLLQTLTRNPLADSGILGINAGAGLVMTIMIGLATDSSIETTSSLPIFAMLGGAGAILLVYLMSLQKNRSINPNRLIITGVGISSMLSGIMVAILSLTDDNKMTSIISWLSGKITGNDWTSLAIFSPFLILLWLLTLSRSRSLNIMALNEQTALALGLRLQRERLITLGFATALASLSVVLVGNITFLGLVAGHISRRLLGSQHQASLPASLLIGMILLTSSDTVGRLLLVGTGIPTGIIVSLLGAPYFLYLMLREN</sequence>
<dbReference type="InterPro" id="IPR037294">
    <property type="entry name" value="ABC_BtuC-like"/>
</dbReference>
<evidence type="ECO:0000256" key="2">
    <source>
        <dbReference type="ARBA" id="ARBA00007935"/>
    </source>
</evidence>
<proteinExistence type="inferred from homology"/>
<evidence type="ECO:0000256" key="5">
    <source>
        <dbReference type="ARBA" id="ARBA00022692"/>
    </source>
</evidence>
<protein>
    <submittedName>
        <fullName evidence="9">Iron ABC transporter permease</fullName>
    </submittedName>
</protein>